<evidence type="ECO:0000259" key="8">
    <source>
        <dbReference type="SMART" id="SM01217"/>
    </source>
</evidence>
<dbReference type="EC" id="3.2.1.21" evidence="3"/>
<comment type="similarity">
    <text evidence="2 7">Belongs to the glycosyl hydrolase 3 family.</text>
</comment>
<dbReference type="InterPro" id="IPR051915">
    <property type="entry name" value="Cellulose_Degrad_GH3"/>
</dbReference>
<dbReference type="SUPFAM" id="SSF52279">
    <property type="entry name" value="Beta-D-glucan exohydrolase, C-terminal domain"/>
    <property type="match status" value="1"/>
</dbReference>
<gene>
    <name evidence="9" type="primary">bglX</name>
    <name evidence="9" type="ORF">QTN47_22960</name>
</gene>
<dbReference type="Pfam" id="PF14310">
    <property type="entry name" value="Fn3-like"/>
    <property type="match status" value="1"/>
</dbReference>
<dbReference type="InterPro" id="IPR002772">
    <property type="entry name" value="Glyco_hydro_3_C"/>
</dbReference>
<dbReference type="InterPro" id="IPR026891">
    <property type="entry name" value="Fn3-like"/>
</dbReference>
<evidence type="ECO:0000256" key="6">
    <source>
        <dbReference type="ARBA" id="ARBA00023295"/>
    </source>
</evidence>
<dbReference type="RefSeq" id="WP_369331802.1">
    <property type="nucleotide sequence ID" value="NZ_JAULBC010000008.1"/>
</dbReference>
<dbReference type="PROSITE" id="PS00775">
    <property type="entry name" value="GLYCOSYL_HYDROL_F3"/>
    <property type="match status" value="1"/>
</dbReference>
<dbReference type="Pfam" id="PF01915">
    <property type="entry name" value="Glyco_hydro_3_C"/>
    <property type="match status" value="1"/>
</dbReference>
<evidence type="ECO:0000256" key="7">
    <source>
        <dbReference type="RuleBase" id="RU361161"/>
    </source>
</evidence>
<protein>
    <recommendedName>
        <fullName evidence="3">beta-glucosidase</fullName>
        <ecNumber evidence="3">3.2.1.21</ecNumber>
    </recommendedName>
</protein>
<accession>A0ABV3ZLM3</accession>
<dbReference type="InterPro" id="IPR001764">
    <property type="entry name" value="Glyco_hydro_3_N"/>
</dbReference>
<comment type="caution">
    <text evidence="9">The sequence shown here is derived from an EMBL/GenBank/DDBJ whole genome shotgun (WGS) entry which is preliminary data.</text>
</comment>
<keyword evidence="4" id="KW-0732">Signal</keyword>
<evidence type="ECO:0000256" key="3">
    <source>
        <dbReference type="ARBA" id="ARBA00012744"/>
    </source>
</evidence>
<keyword evidence="5 7" id="KW-0378">Hydrolase</keyword>
<dbReference type="PRINTS" id="PR00133">
    <property type="entry name" value="GLHYDRLASE3"/>
</dbReference>
<sequence>MNKKAGWLLLAATIAATPSFSQVKEKVSKVDVVVNKSTMDVFVDNLIKHMTIEEKIGQLNLVTPGGAVTGSVVSGDVDNKIKRGEVGGLFGITGAEKIRKAQEIAVNNSRLKIPLIFGLDVIHGHRTIFPIPLGISCSWDMPMIEKSAQIAAKEATADGLAWVFSPMVDICRDPRWGRISEGSGEDPYLGSQIARAMVKGYQGNDLAAKNTVIACVKHYALYGAAEGGRDYNTVDMSRIQMFQDYMPPYKAAVDAGVGSVMSSFNVIDGVPATVNKWLLTDLLRKDWKFKGLVVTDYTAVNETIDHGMGNLQEVSALSLKAGVDMDMVGEGFLTTLKKSLNEGKVTVKQIEDACRRVLEAKFKLGLFEDPYRYCDPSRAGDIFNADNRAAARDFATRSAVLLKNGNNVLPLKKSGTIALVGPLADNHLNMLGTWSVSGDFVNNVSVLQGMQNVGGSNVNIIHAKGANISDDTAFAKRVNAFMNEIDIDKRSAQEMLDEAVTAAQKADVVVAVLGESANMSGESSSLSNIDLQPSQKRLLDALKKTGKPVVIVLMNGRPMTISEENAKADAILDVWFSGTEAGNAIADLLFGDRVPSGKLTASFPVNVGQIPVYYNHKNTGRPYVKGGPAKFKSNYLDIPNEPLFEFGYGLSYTTFNYSPVKLSSTSMTKTGNITASVTVTNSGNYDGEEVVQLYIRDMVGSVSRPVKELKGFQKILLKKGENKEVTFTINEEMLKFFNSDLKYVSEPGDFKVFIGPSSATTNEAGFILK</sequence>
<dbReference type="Gene3D" id="3.40.50.1700">
    <property type="entry name" value="Glycoside hydrolase family 3 C-terminal domain"/>
    <property type="match status" value="1"/>
</dbReference>
<evidence type="ECO:0000256" key="4">
    <source>
        <dbReference type="ARBA" id="ARBA00022729"/>
    </source>
</evidence>
<dbReference type="Proteomes" id="UP001560573">
    <property type="component" value="Unassembled WGS sequence"/>
</dbReference>
<dbReference type="PANTHER" id="PTHR30620">
    <property type="entry name" value="PERIPLASMIC BETA-GLUCOSIDASE-RELATED"/>
    <property type="match status" value="1"/>
</dbReference>
<dbReference type="InterPro" id="IPR017853">
    <property type="entry name" value="GH"/>
</dbReference>
<dbReference type="Gene3D" id="3.20.20.300">
    <property type="entry name" value="Glycoside hydrolase, family 3, N-terminal domain"/>
    <property type="match status" value="1"/>
</dbReference>
<dbReference type="Pfam" id="PF00933">
    <property type="entry name" value="Glyco_hydro_3"/>
    <property type="match status" value="1"/>
</dbReference>
<dbReference type="SUPFAM" id="SSF51445">
    <property type="entry name" value="(Trans)glycosidases"/>
    <property type="match status" value="1"/>
</dbReference>
<organism evidence="9 10">
    <name type="scientific">Danxiaibacter flavus</name>
    <dbReference type="NCBI Taxonomy" id="3049108"/>
    <lineage>
        <taxon>Bacteria</taxon>
        <taxon>Pseudomonadati</taxon>
        <taxon>Bacteroidota</taxon>
        <taxon>Chitinophagia</taxon>
        <taxon>Chitinophagales</taxon>
        <taxon>Chitinophagaceae</taxon>
        <taxon>Danxiaibacter</taxon>
    </lineage>
</organism>
<proteinExistence type="inferred from homology"/>
<dbReference type="SMART" id="SM01217">
    <property type="entry name" value="Fn3_like"/>
    <property type="match status" value="1"/>
</dbReference>
<evidence type="ECO:0000313" key="10">
    <source>
        <dbReference type="Proteomes" id="UP001560573"/>
    </source>
</evidence>
<dbReference type="PANTHER" id="PTHR30620:SF16">
    <property type="entry name" value="LYSOSOMAL BETA GLUCOSIDASE"/>
    <property type="match status" value="1"/>
</dbReference>
<dbReference type="InterPro" id="IPR019800">
    <property type="entry name" value="Glyco_hydro_3_AS"/>
</dbReference>
<evidence type="ECO:0000256" key="1">
    <source>
        <dbReference type="ARBA" id="ARBA00000448"/>
    </source>
</evidence>
<keyword evidence="10" id="KW-1185">Reference proteome</keyword>
<evidence type="ECO:0000256" key="5">
    <source>
        <dbReference type="ARBA" id="ARBA00022801"/>
    </source>
</evidence>
<evidence type="ECO:0000313" key="9">
    <source>
        <dbReference type="EMBL" id="MEX6690390.1"/>
    </source>
</evidence>
<dbReference type="GO" id="GO:0008422">
    <property type="term" value="F:beta-glucosidase activity"/>
    <property type="evidence" value="ECO:0007669"/>
    <property type="project" value="UniProtKB-EC"/>
</dbReference>
<dbReference type="InterPro" id="IPR036962">
    <property type="entry name" value="Glyco_hydro_3_N_sf"/>
</dbReference>
<dbReference type="InterPro" id="IPR013783">
    <property type="entry name" value="Ig-like_fold"/>
</dbReference>
<dbReference type="Gene3D" id="2.60.40.10">
    <property type="entry name" value="Immunoglobulins"/>
    <property type="match status" value="1"/>
</dbReference>
<keyword evidence="6 7" id="KW-0326">Glycosidase</keyword>
<dbReference type="NCBIfam" id="NF011678">
    <property type="entry name" value="PRK15098.1"/>
    <property type="match status" value="1"/>
</dbReference>
<feature type="domain" description="Fibronectin type III-like" evidence="8">
    <location>
        <begin position="689"/>
        <end position="758"/>
    </location>
</feature>
<reference evidence="9 10" key="1">
    <citation type="submission" date="2023-07" db="EMBL/GenBank/DDBJ databases">
        <authorList>
            <person name="Lian W.-H."/>
        </authorList>
    </citation>
    <scope>NUCLEOTIDE SEQUENCE [LARGE SCALE GENOMIC DNA]</scope>
    <source>
        <strain evidence="9 10">SYSU DXS3180</strain>
    </source>
</reference>
<evidence type="ECO:0000256" key="2">
    <source>
        <dbReference type="ARBA" id="ARBA00005336"/>
    </source>
</evidence>
<name>A0ABV3ZLM3_9BACT</name>
<dbReference type="InterPro" id="IPR036881">
    <property type="entry name" value="Glyco_hydro_3_C_sf"/>
</dbReference>
<dbReference type="EMBL" id="JAULBC010000008">
    <property type="protein sequence ID" value="MEX6690390.1"/>
    <property type="molecule type" value="Genomic_DNA"/>
</dbReference>
<comment type="catalytic activity">
    <reaction evidence="1">
        <text>Hydrolysis of terminal, non-reducing beta-D-glucosyl residues with release of beta-D-glucose.</text>
        <dbReference type="EC" id="3.2.1.21"/>
    </reaction>
</comment>